<organism evidence="6 7">
    <name type="scientific">Stutzerimonas stutzeri</name>
    <name type="common">Pseudomonas stutzeri</name>
    <dbReference type="NCBI Taxonomy" id="316"/>
    <lineage>
        <taxon>Bacteria</taxon>
        <taxon>Pseudomonadati</taxon>
        <taxon>Pseudomonadota</taxon>
        <taxon>Gammaproteobacteria</taxon>
        <taxon>Pseudomonadales</taxon>
        <taxon>Pseudomonadaceae</taxon>
        <taxon>Stutzerimonas</taxon>
    </lineage>
</organism>
<dbReference type="GO" id="GO:0016787">
    <property type="term" value="F:hydrolase activity"/>
    <property type="evidence" value="ECO:0007669"/>
    <property type="project" value="UniProtKB-KW"/>
</dbReference>
<dbReference type="Pfam" id="PF03372">
    <property type="entry name" value="Exo_endo_phos"/>
    <property type="match status" value="1"/>
</dbReference>
<evidence type="ECO:0000256" key="2">
    <source>
        <dbReference type="ARBA" id="ARBA00022722"/>
    </source>
</evidence>
<dbReference type="SMART" id="SM00476">
    <property type="entry name" value="DNaseIc"/>
    <property type="match status" value="1"/>
</dbReference>
<dbReference type="Gene3D" id="3.60.10.10">
    <property type="entry name" value="Endonuclease/exonuclease/phosphatase"/>
    <property type="match status" value="1"/>
</dbReference>
<gene>
    <name evidence="6" type="ORF">G7024_20180</name>
</gene>
<proteinExistence type="inferred from homology"/>
<dbReference type="Proteomes" id="UP001138621">
    <property type="component" value="Unassembled WGS sequence"/>
</dbReference>
<keyword evidence="2" id="KW-0540">Nuclease</keyword>
<dbReference type="PANTHER" id="PTHR11371">
    <property type="entry name" value="DEOXYRIBONUCLEASE"/>
    <property type="match status" value="1"/>
</dbReference>
<dbReference type="PANTHER" id="PTHR11371:SF31">
    <property type="entry name" value="EXTRACELLULAR NUCLEASE"/>
    <property type="match status" value="1"/>
</dbReference>
<dbReference type="GO" id="GO:0006308">
    <property type="term" value="P:DNA catabolic process"/>
    <property type="evidence" value="ECO:0007669"/>
    <property type="project" value="InterPro"/>
</dbReference>
<dbReference type="InterPro" id="IPR036691">
    <property type="entry name" value="Endo/exonu/phosph_ase_sf"/>
</dbReference>
<reference evidence="6" key="1">
    <citation type="submission" date="2020-02" db="EMBL/GenBank/DDBJ databases">
        <title>Synteny-based analysis reveals conserved mechanism for high triclosan tolerance in Pseudomonas, as well as instances of horizontal transfer.</title>
        <authorList>
            <person name="Mcfarland A.G."/>
            <person name="Bertucci H.K."/>
            <person name="Litmann E."/>
            <person name="Shen J."/>
            <person name="Huttenhower C."/>
            <person name="Hartmann E.M."/>
        </authorList>
    </citation>
    <scope>NUCLEOTIDE SEQUENCE</scope>
    <source>
        <strain evidence="6">109A1</strain>
    </source>
</reference>
<protein>
    <submittedName>
        <fullName evidence="6">Endonuclease/exonuclease/phosphatase family protein</fullName>
    </submittedName>
</protein>
<dbReference type="SUPFAM" id="SSF57884">
    <property type="entry name" value="Ada DNA repair protein, N-terminal domain (N-Ada 10)"/>
    <property type="match status" value="1"/>
</dbReference>
<evidence type="ECO:0000313" key="7">
    <source>
        <dbReference type="Proteomes" id="UP001138621"/>
    </source>
</evidence>
<dbReference type="InterPro" id="IPR005135">
    <property type="entry name" value="Endo/exonuclease/phosphatase"/>
</dbReference>
<dbReference type="SUPFAM" id="SSF56219">
    <property type="entry name" value="DNase I-like"/>
    <property type="match status" value="1"/>
</dbReference>
<comment type="similarity">
    <text evidence="1">Belongs to the DNase I family.</text>
</comment>
<dbReference type="RefSeq" id="WP_181122308.1">
    <property type="nucleotide sequence ID" value="NZ_JAAMRD010000020.1"/>
</dbReference>
<keyword evidence="3" id="KW-0378">Hydrolase</keyword>
<evidence type="ECO:0000256" key="3">
    <source>
        <dbReference type="ARBA" id="ARBA00022801"/>
    </source>
</evidence>
<name>A0AA40RVQ6_STUST</name>
<feature type="domain" description="Endonuclease/exonuclease/phosphatase" evidence="5">
    <location>
        <begin position="28"/>
        <end position="262"/>
    </location>
</feature>
<feature type="compositionally biased region" description="Polar residues" evidence="4">
    <location>
        <begin position="297"/>
        <end position="307"/>
    </location>
</feature>
<dbReference type="CDD" id="cd10283">
    <property type="entry name" value="MnuA_DNase1-like"/>
    <property type="match status" value="1"/>
</dbReference>
<evidence type="ECO:0000256" key="4">
    <source>
        <dbReference type="SAM" id="MobiDB-lite"/>
    </source>
</evidence>
<evidence type="ECO:0000259" key="5">
    <source>
        <dbReference type="Pfam" id="PF03372"/>
    </source>
</evidence>
<dbReference type="InterPro" id="IPR016202">
    <property type="entry name" value="DNase_I"/>
</dbReference>
<dbReference type="Gene3D" id="3.40.10.10">
    <property type="entry name" value="DNA Methylphosphotriester Repair Domain"/>
    <property type="match status" value="1"/>
</dbReference>
<dbReference type="GO" id="GO:0004519">
    <property type="term" value="F:endonuclease activity"/>
    <property type="evidence" value="ECO:0007669"/>
    <property type="project" value="UniProtKB-KW"/>
</dbReference>
<evidence type="ECO:0000313" key="6">
    <source>
        <dbReference type="EMBL" id="MBA1306719.1"/>
    </source>
</evidence>
<dbReference type="AlphaFoldDB" id="A0AA40RVQ6"/>
<feature type="region of interest" description="Disordered" evidence="4">
    <location>
        <begin position="293"/>
        <end position="319"/>
    </location>
</feature>
<dbReference type="GO" id="GO:0004536">
    <property type="term" value="F:DNA nuclease activity"/>
    <property type="evidence" value="ECO:0007669"/>
    <property type="project" value="InterPro"/>
</dbReference>
<dbReference type="EMBL" id="JAAMRD010000020">
    <property type="protein sequence ID" value="MBA1306719.1"/>
    <property type="molecule type" value="Genomic_DNA"/>
</dbReference>
<keyword evidence="6" id="KW-0255">Endonuclease</keyword>
<sequence>MVRAIAVSLLVIAGFFQSVAVAADIRLGTWNLMRLGQGETSYEAIAAIAATVDLLAIQEVMNQTGIERVETAVEARTGEAWSVIVSSPVGSTRYRESYAFLTRDSAVTYDEGAVLYLDRKNVFIREPFSAKFRTAAGATFAIANVHILYGKRESDRIPEIAELAAYWAWLKEVYPGEELLLAGDFNMPPSHAGFAPLRRYARPLVTSGASTLSHTSGKFANLFDNIFVAQDSKLTITAAGVVNYPSMLGLSHSQARAYVSDHAPIFVQLGRGRLPPGVQLIPQQKVVRVGAPIERTQPANDSRSGASRSPAPVHANRSSGIYHLPQGCPSYGRVSARNLEVFASEEEAVAARYRRAGNCR</sequence>
<accession>A0AA40RVQ6</accession>
<dbReference type="InterPro" id="IPR035451">
    <property type="entry name" value="Ada-like_dom_sf"/>
</dbReference>
<comment type="caution">
    <text evidence="6">The sequence shown here is derived from an EMBL/GenBank/DDBJ whole genome shotgun (WGS) entry which is preliminary data.</text>
</comment>
<evidence type="ECO:0000256" key="1">
    <source>
        <dbReference type="ARBA" id="ARBA00007359"/>
    </source>
</evidence>